<name>A0ABP6UUB4_9FLAO</name>
<dbReference type="EMBL" id="BAABCW010000030">
    <property type="protein sequence ID" value="GAA3522686.1"/>
    <property type="molecule type" value="Genomic_DNA"/>
</dbReference>
<dbReference type="RefSeq" id="WP_344930797.1">
    <property type="nucleotide sequence ID" value="NZ_BAABCW010000030.1"/>
</dbReference>
<protein>
    <submittedName>
        <fullName evidence="1">Uncharacterized protein</fullName>
    </submittedName>
</protein>
<evidence type="ECO:0000313" key="2">
    <source>
        <dbReference type="Proteomes" id="UP001500459"/>
    </source>
</evidence>
<gene>
    <name evidence="1" type="ORF">GCM10022393_41640</name>
</gene>
<dbReference type="Proteomes" id="UP001500459">
    <property type="component" value="Unassembled WGS sequence"/>
</dbReference>
<keyword evidence="2" id="KW-1185">Reference proteome</keyword>
<proteinExistence type="predicted"/>
<comment type="caution">
    <text evidence="1">The sequence shown here is derived from an EMBL/GenBank/DDBJ whole genome shotgun (WGS) entry which is preliminary data.</text>
</comment>
<organism evidence="1 2">
    <name type="scientific">Aquimarina addita</name>
    <dbReference type="NCBI Taxonomy" id="870485"/>
    <lineage>
        <taxon>Bacteria</taxon>
        <taxon>Pseudomonadati</taxon>
        <taxon>Bacteroidota</taxon>
        <taxon>Flavobacteriia</taxon>
        <taxon>Flavobacteriales</taxon>
        <taxon>Flavobacteriaceae</taxon>
        <taxon>Aquimarina</taxon>
    </lineage>
</organism>
<evidence type="ECO:0000313" key="1">
    <source>
        <dbReference type="EMBL" id="GAA3522686.1"/>
    </source>
</evidence>
<reference evidence="2" key="1">
    <citation type="journal article" date="2019" name="Int. J. Syst. Evol. Microbiol.">
        <title>The Global Catalogue of Microorganisms (GCM) 10K type strain sequencing project: providing services to taxonomists for standard genome sequencing and annotation.</title>
        <authorList>
            <consortium name="The Broad Institute Genomics Platform"/>
            <consortium name="The Broad Institute Genome Sequencing Center for Infectious Disease"/>
            <person name="Wu L."/>
            <person name="Ma J."/>
        </authorList>
    </citation>
    <scope>NUCLEOTIDE SEQUENCE [LARGE SCALE GENOMIC DNA]</scope>
    <source>
        <strain evidence="2">JCM 17106</strain>
    </source>
</reference>
<sequence length="56" mass="6425">MKMDESNDALGNQLLKIIKDTQGDYKVLSRSKKVLAFTKKVLPKNTKNFFYSDSLN</sequence>
<accession>A0ABP6UUB4</accession>